<organism evidence="2 3">
    <name type="scientific">Candidatus Wolfebacteria bacterium RIFCSPHIGHO2_01_FULL_48_22</name>
    <dbReference type="NCBI Taxonomy" id="1802555"/>
    <lineage>
        <taxon>Bacteria</taxon>
        <taxon>Candidatus Wolfeibacteriota</taxon>
    </lineage>
</organism>
<dbReference type="Proteomes" id="UP000177029">
    <property type="component" value="Unassembled WGS sequence"/>
</dbReference>
<comment type="caution">
    <text evidence="2">The sequence shown here is derived from an EMBL/GenBank/DDBJ whole genome shotgun (WGS) entry which is preliminary data.</text>
</comment>
<protein>
    <recommendedName>
        <fullName evidence="1">CBU-0592-like domain-containing protein</fullName>
    </recommendedName>
</protein>
<proteinExistence type="predicted"/>
<evidence type="ECO:0000313" key="2">
    <source>
        <dbReference type="EMBL" id="OGM91784.1"/>
    </source>
</evidence>
<reference evidence="2 3" key="1">
    <citation type="journal article" date="2016" name="Nat. Commun.">
        <title>Thousands of microbial genomes shed light on interconnected biogeochemical processes in an aquifer system.</title>
        <authorList>
            <person name="Anantharaman K."/>
            <person name="Brown C.T."/>
            <person name="Hug L.A."/>
            <person name="Sharon I."/>
            <person name="Castelle C.J."/>
            <person name="Probst A.J."/>
            <person name="Thomas B.C."/>
            <person name="Singh A."/>
            <person name="Wilkins M.J."/>
            <person name="Karaoz U."/>
            <person name="Brodie E.L."/>
            <person name="Williams K.H."/>
            <person name="Hubbard S.S."/>
            <person name="Banfield J.F."/>
        </authorList>
    </citation>
    <scope>NUCLEOTIDE SEQUENCE [LARGE SCALE GENOMIC DNA]</scope>
</reference>
<evidence type="ECO:0000259" key="1">
    <source>
        <dbReference type="Pfam" id="PF26604"/>
    </source>
</evidence>
<dbReference type="EMBL" id="MGIP01000007">
    <property type="protein sequence ID" value="OGM91784.1"/>
    <property type="molecule type" value="Genomic_DNA"/>
</dbReference>
<dbReference type="STRING" id="1802555.A2755_03145"/>
<accession>A0A1F8DT64</accession>
<dbReference type="NCBIfam" id="NF047864">
    <property type="entry name" value="CBU_0592_membra"/>
    <property type="match status" value="1"/>
</dbReference>
<evidence type="ECO:0000313" key="3">
    <source>
        <dbReference type="Proteomes" id="UP000177029"/>
    </source>
</evidence>
<gene>
    <name evidence="2" type="ORF">A2755_03145</name>
</gene>
<name>A0A1F8DT64_9BACT</name>
<dbReference type="AlphaFoldDB" id="A0A1F8DT64"/>
<dbReference type="Pfam" id="PF26604">
    <property type="entry name" value="CBU_0592"/>
    <property type="match status" value="1"/>
</dbReference>
<sequence>MEIVGILSAGLLLFAFIANEYGKLPSESIWYDLFNFLAAVGLFAYAYHLDALPFMVTNGVWGLVSGIDVVKDLMRARGLKKRH</sequence>
<feature type="domain" description="CBU-0592-like" evidence="1">
    <location>
        <begin position="2"/>
        <end position="73"/>
    </location>
</feature>
<dbReference type="InterPro" id="IPR058058">
    <property type="entry name" value="CBU_0592-like"/>
</dbReference>